<dbReference type="Proteomes" id="UP001168694">
    <property type="component" value="Unassembled WGS sequence"/>
</dbReference>
<dbReference type="SUPFAM" id="SSF55729">
    <property type="entry name" value="Acyl-CoA N-acyltransferases (Nat)"/>
    <property type="match status" value="1"/>
</dbReference>
<organism evidence="2 3">
    <name type="scientific">Fictibacillus terranigra</name>
    <dbReference type="NCBI Taxonomy" id="3058424"/>
    <lineage>
        <taxon>Bacteria</taxon>
        <taxon>Bacillati</taxon>
        <taxon>Bacillota</taxon>
        <taxon>Bacilli</taxon>
        <taxon>Bacillales</taxon>
        <taxon>Fictibacillaceae</taxon>
        <taxon>Fictibacillus</taxon>
    </lineage>
</organism>
<dbReference type="PROSITE" id="PS51186">
    <property type="entry name" value="GNAT"/>
    <property type="match status" value="1"/>
</dbReference>
<gene>
    <name evidence="2" type="ORF">QYF49_18770</name>
</gene>
<protein>
    <submittedName>
        <fullName evidence="2">GNAT family N-acetyltransferase</fullName>
    </submittedName>
</protein>
<proteinExistence type="predicted"/>
<dbReference type="InterPro" id="IPR000182">
    <property type="entry name" value="GNAT_dom"/>
</dbReference>
<evidence type="ECO:0000313" key="2">
    <source>
        <dbReference type="EMBL" id="MDN4075017.1"/>
    </source>
</evidence>
<feature type="domain" description="N-acetyltransferase" evidence="1">
    <location>
        <begin position="129"/>
        <end position="268"/>
    </location>
</feature>
<accession>A0ABT8EAR0</accession>
<evidence type="ECO:0000259" key="1">
    <source>
        <dbReference type="PROSITE" id="PS51186"/>
    </source>
</evidence>
<dbReference type="Gene3D" id="3.40.630.30">
    <property type="match status" value="1"/>
</dbReference>
<reference evidence="2" key="1">
    <citation type="submission" date="2023-06" db="EMBL/GenBank/DDBJ databases">
        <title>Draft Genome Sequences of Representative Paenibacillus Polymyxa, Bacillus cereus, Fictibacillus sp., and Brevibacillus agri Strains Isolated from Amazonian Dark Earth.</title>
        <authorList>
            <person name="Pellegrinetti T.A."/>
            <person name="Cunha I.C.M."/>
            <person name="Chaves M.G."/>
            <person name="Freitas A.S."/>
            <person name="Silva A.V.R."/>
            <person name="Tsai S.M."/>
            <person name="Mendes L.W."/>
        </authorList>
    </citation>
    <scope>NUCLEOTIDE SEQUENCE</scope>
    <source>
        <strain evidence="2">CENA-BCM004</strain>
    </source>
</reference>
<comment type="caution">
    <text evidence="2">The sequence shown here is derived from an EMBL/GenBank/DDBJ whole genome shotgun (WGS) entry which is preliminary data.</text>
</comment>
<keyword evidence="3" id="KW-1185">Reference proteome</keyword>
<dbReference type="CDD" id="cd04301">
    <property type="entry name" value="NAT_SF"/>
    <property type="match status" value="1"/>
</dbReference>
<dbReference type="EMBL" id="JAUHLN010000004">
    <property type="protein sequence ID" value="MDN4075017.1"/>
    <property type="molecule type" value="Genomic_DNA"/>
</dbReference>
<name>A0ABT8EAR0_9BACL</name>
<sequence>MRKNEKELMMMKIDLQDLFTLDFAYLETFTKRTETAWGSIFCNENQPDYYDANHIHISKNTEDPGLVIEEAITFFESRNIIPRFYIYQLEAQGNLLAELKRRKFLYEEVSIPVQFWNYQITDLINDPKVTIEKVTEENYEEALYIEGSIKEFGGIETIEKVFREQFNHPAFIHYLLRYGGTACSTACMFTEGDQARIESAATVEGYRGKGLIGQLIQFIQKEAKTREIKKLWIFPINESVEKVYEKYGFRTVQSITMGHAFLRGKSIKEIQG</sequence>
<dbReference type="InterPro" id="IPR016181">
    <property type="entry name" value="Acyl_CoA_acyltransferase"/>
</dbReference>
<evidence type="ECO:0000313" key="3">
    <source>
        <dbReference type="Proteomes" id="UP001168694"/>
    </source>
</evidence>
<dbReference type="RefSeq" id="WP_290401135.1">
    <property type="nucleotide sequence ID" value="NZ_JAUHLN010000004.1"/>
</dbReference>
<dbReference type="Pfam" id="PF00583">
    <property type="entry name" value="Acetyltransf_1"/>
    <property type="match status" value="1"/>
</dbReference>